<sequence>MAFFLAKKTDAHMIFFAESNSKAKTTEKISLIGINHQYQQLRCKSKIKFCGYIEPPAFKKRDLRYKTSTVHDPKRMSWHDYQVGLLLY</sequence>
<proteinExistence type="predicted"/>
<evidence type="ECO:0000313" key="2">
    <source>
        <dbReference type="Proteomes" id="UP000616769"/>
    </source>
</evidence>
<dbReference type="OrthoDB" id="6498347at2759"/>
<dbReference type="AlphaFoldDB" id="A0A132ACY9"/>
<reference evidence="1 2" key="1">
    <citation type="journal article" date="2015" name="Parasit. Vectors">
        <title>Draft genome of the scabies mite.</title>
        <authorList>
            <person name="Rider S.D.Jr."/>
            <person name="Morgan M.S."/>
            <person name="Arlian L.G."/>
        </authorList>
    </citation>
    <scope>NUCLEOTIDE SEQUENCE [LARGE SCALE GENOMIC DNA]</scope>
    <source>
        <strain evidence="1">Arlian Lab</strain>
    </source>
</reference>
<accession>A0A132ACY9</accession>
<organism evidence="1 2">
    <name type="scientific">Sarcoptes scabiei</name>
    <name type="common">Itch mite</name>
    <name type="synonym">Acarus scabiei</name>
    <dbReference type="NCBI Taxonomy" id="52283"/>
    <lineage>
        <taxon>Eukaryota</taxon>
        <taxon>Metazoa</taxon>
        <taxon>Ecdysozoa</taxon>
        <taxon>Arthropoda</taxon>
        <taxon>Chelicerata</taxon>
        <taxon>Arachnida</taxon>
        <taxon>Acari</taxon>
        <taxon>Acariformes</taxon>
        <taxon>Sarcoptiformes</taxon>
        <taxon>Astigmata</taxon>
        <taxon>Psoroptidia</taxon>
        <taxon>Sarcoptoidea</taxon>
        <taxon>Sarcoptidae</taxon>
        <taxon>Sarcoptinae</taxon>
        <taxon>Sarcoptes</taxon>
    </lineage>
</organism>
<comment type="caution">
    <text evidence="1">The sequence shown here is derived from an EMBL/GenBank/DDBJ whole genome shotgun (WGS) entry which is preliminary data.</text>
</comment>
<dbReference type="EMBL" id="JXLN01012783">
    <property type="protein sequence ID" value="KPM08856.1"/>
    <property type="molecule type" value="Genomic_DNA"/>
</dbReference>
<evidence type="ECO:0000313" key="1">
    <source>
        <dbReference type="EMBL" id="KPM08856.1"/>
    </source>
</evidence>
<name>A0A132ACY9_SARSC</name>
<dbReference type="Proteomes" id="UP000616769">
    <property type="component" value="Unassembled WGS sequence"/>
</dbReference>
<gene>
    <name evidence="1" type="ORF">QR98_0073810</name>
</gene>
<dbReference type="VEuPathDB" id="VectorBase:SSCA008653"/>
<protein>
    <submittedName>
        <fullName evidence="1">Uncharacterized protein</fullName>
    </submittedName>
</protein>